<dbReference type="AlphaFoldDB" id="A0A2N0QE67"/>
<dbReference type="VEuPathDB" id="FungiDB:FUN_016951"/>
<feature type="region of interest" description="Disordered" evidence="1">
    <location>
        <begin position="114"/>
        <end position="136"/>
    </location>
</feature>
<dbReference type="Proteomes" id="UP000232722">
    <property type="component" value="Unassembled WGS sequence"/>
</dbReference>
<gene>
    <name evidence="2" type="ORF">RhiirA5_405936</name>
</gene>
<proteinExistence type="predicted"/>
<evidence type="ECO:0000313" key="2">
    <source>
        <dbReference type="EMBL" id="PKC17362.1"/>
    </source>
</evidence>
<dbReference type="VEuPathDB" id="FungiDB:RhiirA1_450082"/>
<organism evidence="2 3">
    <name type="scientific">Rhizophagus irregularis</name>
    <dbReference type="NCBI Taxonomy" id="588596"/>
    <lineage>
        <taxon>Eukaryota</taxon>
        <taxon>Fungi</taxon>
        <taxon>Fungi incertae sedis</taxon>
        <taxon>Mucoromycota</taxon>
        <taxon>Glomeromycotina</taxon>
        <taxon>Glomeromycetes</taxon>
        <taxon>Glomerales</taxon>
        <taxon>Glomeraceae</taxon>
        <taxon>Rhizophagus</taxon>
    </lineage>
</organism>
<feature type="region of interest" description="Disordered" evidence="1">
    <location>
        <begin position="1"/>
        <end position="86"/>
    </location>
</feature>
<feature type="compositionally biased region" description="Basic and acidic residues" evidence="1">
    <location>
        <begin position="35"/>
        <end position="46"/>
    </location>
</feature>
<name>A0A2N0QE67_9GLOM</name>
<dbReference type="VEuPathDB" id="FungiDB:FUN_024266"/>
<dbReference type="VEuPathDB" id="FungiDB:RhiirFUN_000170"/>
<comment type="caution">
    <text evidence="2">The sequence shown here is derived from an EMBL/GenBank/DDBJ whole genome shotgun (WGS) entry which is preliminary data.</text>
</comment>
<reference evidence="2 3" key="1">
    <citation type="submission" date="2016-04" db="EMBL/GenBank/DDBJ databases">
        <title>Genome analyses suggest a sexual origin of heterokaryosis in a supposedly ancient asexual fungus.</title>
        <authorList>
            <person name="Ropars J."/>
            <person name="Sedzielewska K."/>
            <person name="Noel J."/>
            <person name="Charron P."/>
            <person name="Farinelli L."/>
            <person name="Marton T."/>
            <person name="Kruger M."/>
            <person name="Pelin A."/>
            <person name="Brachmann A."/>
            <person name="Corradi N."/>
        </authorList>
    </citation>
    <scope>NUCLEOTIDE SEQUENCE [LARGE SCALE GENOMIC DNA]</scope>
    <source>
        <strain evidence="2 3">A5</strain>
    </source>
</reference>
<sequence>MSQRNSNSSRSRDSQRSQYSQLQDSVRSQHSQSQDSHRSHTQDFRHYRTSPSIRGRPLTRGDESNSNRISRCSRSPSVMRKQQPQQPGIQEFLNALSQQLQSTFPTFPTLLSNIQSSGIPNRSSEDVSSPVLKRRRNRKLSPMSNSFRKTLHDEVVQIYNSLNTNLHFDLSKTFRSQKKTLNKRLLPAIKSTMNPSLKAYDTEIMKVIKQLHKSWREIWRLRQEDGRIEKHNRKQHIASRRDQKLGRRRKELLHMVSTKDKLLTDCHPSSDISWNEFIRDCETAINTPELHLDKCSSNDEDIVQEERDHRLRPENIISTNSVIKIYNKKWRSTRIKEILYRADEIGISTGIGLTRVRYRSNAYIDNKSKSNDKMPRWWISSAWVPSSESDNDDINNDIINDDEHNRDDDYNSDDDDDNNNANAVVAV</sequence>
<protein>
    <submittedName>
        <fullName evidence="2">Uncharacterized protein</fullName>
    </submittedName>
</protein>
<reference evidence="2 3" key="2">
    <citation type="submission" date="2017-09" db="EMBL/GenBank/DDBJ databases">
        <title>Extensive intraspecific genome diversity in a model arbuscular mycorrhizal fungus.</title>
        <authorList>
            <person name="Chen E.C."/>
            <person name="Morin E."/>
            <person name="Beaudet D."/>
            <person name="Noel J."/>
            <person name="Ndikumana S."/>
            <person name="Charron P."/>
            <person name="St-Onge C."/>
            <person name="Giorgi J."/>
            <person name="Grigoriev I.V."/>
            <person name="Roux C."/>
            <person name="Martin F.M."/>
            <person name="Corradi N."/>
        </authorList>
    </citation>
    <scope>NUCLEOTIDE SEQUENCE [LARGE SCALE GENOMIC DNA]</scope>
    <source>
        <strain evidence="2 3">A5</strain>
    </source>
</reference>
<feature type="region of interest" description="Disordered" evidence="1">
    <location>
        <begin position="387"/>
        <end position="427"/>
    </location>
</feature>
<evidence type="ECO:0000256" key="1">
    <source>
        <dbReference type="SAM" id="MobiDB-lite"/>
    </source>
</evidence>
<evidence type="ECO:0000313" key="3">
    <source>
        <dbReference type="Proteomes" id="UP000232722"/>
    </source>
</evidence>
<feature type="compositionally biased region" description="Low complexity" evidence="1">
    <location>
        <begin position="16"/>
        <end position="34"/>
    </location>
</feature>
<dbReference type="EMBL" id="LLXJ01000017">
    <property type="protein sequence ID" value="PKC17362.1"/>
    <property type="molecule type" value="Genomic_DNA"/>
</dbReference>
<feature type="compositionally biased region" description="Low complexity" evidence="1">
    <location>
        <begin position="66"/>
        <end position="77"/>
    </location>
</feature>
<accession>A0A2N0QE67</accession>